<dbReference type="PANTHER" id="PTHR39937:SF1">
    <property type="entry name" value="ATP SYNTHASE PROTEIN 8"/>
    <property type="match status" value="1"/>
</dbReference>
<evidence type="ECO:0000256" key="6">
    <source>
        <dbReference type="ARBA" id="ARBA00022781"/>
    </source>
</evidence>
<evidence type="ECO:0000256" key="3">
    <source>
        <dbReference type="ARBA" id="ARBA00022448"/>
    </source>
</evidence>
<reference evidence="14" key="1">
    <citation type="journal article" date="2004" name="Mol. Phylogenet. Evol.">
        <title>Phylogeny of caecilian amphibians (Gymnophiona) based on complete mitochondrial genomes and nuclear RAG1.</title>
        <authorList>
            <person name="San Mauro D."/>
            <person name="Gower D.J."/>
            <person name="Oommen O.V."/>
            <person name="Wilkinson M."/>
            <person name="Zardoya R."/>
        </authorList>
    </citation>
    <scope>NUCLEOTIDE SEQUENCE</scope>
</reference>
<dbReference type="EMBL" id="AY456251">
    <property type="protein sequence ID" value="AAS13709.1"/>
    <property type="molecule type" value="Genomic_DNA"/>
</dbReference>
<dbReference type="GO" id="GO:0031966">
    <property type="term" value="C:mitochondrial membrane"/>
    <property type="evidence" value="ECO:0007669"/>
    <property type="project" value="UniProtKB-SubCell"/>
</dbReference>
<keyword evidence="10 13" id="KW-0472">Membrane</keyword>
<keyword evidence="4 12" id="KW-0138">CF(0)</keyword>
<geneLocation type="mitochondrion" evidence="14"/>
<comment type="similarity">
    <text evidence="2 12">Belongs to the ATPase protein 8 family.</text>
</comment>
<dbReference type="GO" id="GO:0015986">
    <property type="term" value="P:proton motive force-driven ATP synthesis"/>
    <property type="evidence" value="ECO:0007669"/>
    <property type="project" value="InterPro"/>
</dbReference>
<keyword evidence="7 13" id="KW-1133">Transmembrane helix</keyword>
<dbReference type="GeneID" id="3074688"/>
<evidence type="ECO:0000256" key="2">
    <source>
        <dbReference type="ARBA" id="ARBA00008892"/>
    </source>
</evidence>
<evidence type="ECO:0000256" key="8">
    <source>
        <dbReference type="ARBA" id="ARBA00023065"/>
    </source>
</evidence>
<dbReference type="RefSeq" id="YP_089581.1">
    <property type="nucleotide sequence ID" value="NC_006302.1"/>
</dbReference>
<evidence type="ECO:0000256" key="5">
    <source>
        <dbReference type="ARBA" id="ARBA00022692"/>
    </source>
</evidence>
<keyword evidence="8 12" id="KW-0406">Ion transport</keyword>
<keyword evidence="11" id="KW-0066">ATP synthesis</keyword>
<evidence type="ECO:0000256" key="12">
    <source>
        <dbReference type="RuleBase" id="RU003661"/>
    </source>
</evidence>
<evidence type="ECO:0000256" key="13">
    <source>
        <dbReference type="SAM" id="Phobius"/>
    </source>
</evidence>
<keyword evidence="5 12" id="KW-0812">Transmembrane</keyword>
<dbReference type="PANTHER" id="PTHR39937">
    <property type="entry name" value="ATP SYNTHASE PROTEIN 8"/>
    <property type="match status" value="1"/>
</dbReference>
<dbReference type="InterPro" id="IPR001421">
    <property type="entry name" value="ATP8_metazoa"/>
</dbReference>
<evidence type="ECO:0000313" key="14">
    <source>
        <dbReference type="EMBL" id="AAS13709.1"/>
    </source>
</evidence>
<feature type="transmembrane region" description="Helical" evidence="13">
    <location>
        <begin position="6"/>
        <end position="26"/>
    </location>
</feature>
<evidence type="ECO:0000256" key="10">
    <source>
        <dbReference type="ARBA" id="ARBA00023136"/>
    </source>
</evidence>
<organism evidence="14">
    <name type="scientific">Ichthyophis glutinosus</name>
    <name type="common">Ceylon caecilian</name>
    <name type="synonym">Caecilia glutinosa</name>
    <dbReference type="NCBI Taxonomy" id="194415"/>
    <lineage>
        <taxon>Eukaryota</taxon>
        <taxon>Metazoa</taxon>
        <taxon>Chordata</taxon>
        <taxon>Craniata</taxon>
        <taxon>Vertebrata</taxon>
        <taxon>Euteleostomi</taxon>
        <taxon>Amphibia</taxon>
        <taxon>Gymnophiona</taxon>
        <taxon>Ichthyophiidae</taxon>
        <taxon>Ichthyophis</taxon>
    </lineage>
</organism>
<dbReference type="CTD" id="4509"/>
<keyword evidence="3 12" id="KW-0813">Transport</keyword>
<proteinExistence type="inferred from homology"/>
<keyword evidence="9 12" id="KW-0496">Mitochondrion</keyword>
<evidence type="ECO:0000256" key="4">
    <source>
        <dbReference type="ARBA" id="ARBA00022547"/>
    </source>
</evidence>
<dbReference type="InterPro" id="IPR050635">
    <property type="entry name" value="ATPase_protein_8"/>
</dbReference>
<evidence type="ECO:0000256" key="11">
    <source>
        <dbReference type="ARBA" id="ARBA00023310"/>
    </source>
</evidence>
<dbReference type="GO" id="GO:0045259">
    <property type="term" value="C:proton-transporting ATP synthase complex"/>
    <property type="evidence" value="ECO:0007669"/>
    <property type="project" value="UniProtKB-KW"/>
</dbReference>
<sequence length="54" mass="6505">MPQLNPSPWFLIFLLSWAILTMIIMVKTMKHQPINNILTKTKTKFPSPWTWPWH</sequence>
<keyword evidence="6 12" id="KW-0375">Hydrogen ion transport</keyword>
<evidence type="ECO:0000256" key="1">
    <source>
        <dbReference type="ARBA" id="ARBA00004304"/>
    </source>
</evidence>
<dbReference type="GO" id="GO:0015078">
    <property type="term" value="F:proton transmembrane transporter activity"/>
    <property type="evidence" value="ECO:0007669"/>
    <property type="project" value="InterPro"/>
</dbReference>
<gene>
    <name evidence="14" type="primary">ATP8</name>
</gene>
<evidence type="ECO:0000256" key="9">
    <source>
        <dbReference type="ARBA" id="ARBA00023128"/>
    </source>
</evidence>
<dbReference type="AlphaFoldDB" id="Q64JT0"/>
<accession>Q64JT0</accession>
<protein>
    <recommendedName>
        <fullName evidence="12">ATP synthase complex subunit 8</fullName>
    </recommendedName>
</protein>
<name>Q64JT0_ICHGL</name>
<evidence type="ECO:0000256" key="7">
    <source>
        <dbReference type="ARBA" id="ARBA00022989"/>
    </source>
</evidence>
<comment type="subcellular location">
    <subcellularLocation>
        <location evidence="1 12">Mitochondrion membrane</location>
        <topology evidence="1 12">Single-pass membrane protein</topology>
    </subcellularLocation>
</comment>
<dbReference type="Pfam" id="PF00895">
    <property type="entry name" value="ATP-synt_8"/>
    <property type="match status" value="1"/>
</dbReference>